<gene>
    <name evidence="2" type="ORF">CLPUN_11660</name>
</gene>
<sequence>MYLKKKGTVLISTMIILYLMSMLGCFMFRMMKNNLEITSLYNFDKDRYDLDKSEEEILSKFMTEINRTISKANKENAEDENIFSEDFKKNIEDNILEYYKVKDKLFLKTHKDNEVNRTREIKYFFRDEKLILVPTYKFQDDDEQN</sequence>
<keyword evidence="1" id="KW-0472">Membrane</keyword>
<name>A0A1S8TTD5_9CLOT</name>
<dbReference type="Proteomes" id="UP000190890">
    <property type="component" value="Unassembled WGS sequence"/>
</dbReference>
<dbReference type="PROSITE" id="PS51257">
    <property type="entry name" value="PROKAR_LIPOPROTEIN"/>
    <property type="match status" value="1"/>
</dbReference>
<keyword evidence="3" id="KW-1185">Reference proteome</keyword>
<dbReference type="EMBL" id="LZZM01000073">
    <property type="protein sequence ID" value="OOM81006.1"/>
    <property type="molecule type" value="Genomic_DNA"/>
</dbReference>
<keyword evidence="1" id="KW-1133">Transmembrane helix</keyword>
<evidence type="ECO:0000256" key="1">
    <source>
        <dbReference type="SAM" id="Phobius"/>
    </source>
</evidence>
<dbReference type="RefSeq" id="WP_077846385.1">
    <property type="nucleotide sequence ID" value="NZ_LZZM01000073.1"/>
</dbReference>
<evidence type="ECO:0000313" key="2">
    <source>
        <dbReference type="EMBL" id="OOM81006.1"/>
    </source>
</evidence>
<keyword evidence="1" id="KW-0812">Transmembrane</keyword>
<accession>A0A1S8TTD5</accession>
<dbReference type="OrthoDB" id="1911647at2"/>
<evidence type="ECO:0008006" key="4">
    <source>
        <dbReference type="Google" id="ProtNLM"/>
    </source>
</evidence>
<dbReference type="AlphaFoldDB" id="A0A1S8TTD5"/>
<proteinExistence type="predicted"/>
<dbReference type="STRING" id="29367.CLPUN_11660"/>
<organism evidence="2 3">
    <name type="scientific">Clostridium puniceum</name>
    <dbReference type="NCBI Taxonomy" id="29367"/>
    <lineage>
        <taxon>Bacteria</taxon>
        <taxon>Bacillati</taxon>
        <taxon>Bacillota</taxon>
        <taxon>Clostridia</taxon>
        <taxon>Eubacteriales</taxon>
        <taxon>Clostridiaceae</taxon>
        <taxon>Clostridium</taxon>
    </lineage>
</organism>
<reference evidence="2 3" key="1">
    <citation type="submission" date="2016-05" db="EMBL/GenBank/DDBJ databases">
        <title>Microbial solvent formation.</title>
        <authorList>
            <person name="Poehlein A."/>
            <person name="Montoya Solano J.D."/>
            <person name="Flitsch S."/>
            <person name="Krabben P."/>
            <person name="Duerre P."/>
            <person name="Daniel R."/>
        </authorList>
    </citation>
    <scope>NUCLEOTIDE SEQUENCE [LARGE SCALE GENOMIC DNA]</scope>
    <source>
        <strain evidence="2 3">DSM 2619</strain>
    </source>
</reference>
<feature type="transmembrane region" description="Helical" evidence="1">
    <location>
        <begin position="7"/>
        <end position="31"/>
    </location>
</feature>
<comment type="caution">
    <text evidence="2">The sequence shown here is derived from an EMBL/GenBank/DDBJ whole genome shotgun (WGS) entry which is preliminary data.</text>
</comment>
<protein>
    <recommendedName>
        <fullName evidence="4">Lipoprotein</fullName>
    </recommendedName>
</protein>
<evidence type="ECO:0000313" key="3">
    <source>
        <dbReference type="Proteomes" id="UP000190890"/>
    </source>
</evidence>